<feature type="region of interest" description="Disordered" evidence="2">
    <location>
        <begin position="198"/>
        <end position="232"/>
    </location>
</feature>
<gene>
    <name evidence="4" type="ORF">BEMITA_LOCUS7504</name>
</gene>
<dbReference type="AlphaFoldDB" id="A0A9P0AC26"/>
<dbReference type="Gene3D" id="2.40.50.90">
    <property type="match status" value="1"/>
</dbReference>
<protein>
    <recommendedName>
        <fullName evidence="3">Tudor domain-containing protein</fullName>
    </recommendedName>
</protein>
<dbReference type="SUPFAM" id="SSF63748">
    <property type="entry name" value="Tudor/PWWP/MBT"/>
    <property type="match status" value="1"/>
</dbReference>
<evidence type="ECO:0000256" key="2">
    <source>
        <dbReference type="SAM" id="MobiDB-lite"/>
    </source>
</evidence>
<dbReference type="GO" id="GO:0034587">
    <property type="term" value="P:piRNA processing"/>
    <property type="evidence" value="ECO:0007669"/>
    <property type="project" value="TreeGrafter"/>
</dbReference>
<evidence type="ECO:0000313" key="5">
    <source>
        <dbReference type="Proteomes" id="UP001152759"/>
    </source>
</evidence>
<dbReference type="PANTHER" id="PTHR22948">
    <property type="entry name" value="TUDOR DOMAIN CONTAINING PROTEIN"/>
    <property type="match status" value="1"/>
</dbReference>
<dbReference type="InterPro" id="IPR004087">
    <property type="entry name" value="KH_dom"/>
</dbReference>
<evidence type="ECO:0000259" key="3">
    <source>
        <dbReference type="PROSITE" id="PS50304"/>
    </source>
</evidence>
<name>A0A9P0AC26_BEMTA</name>
<dbReference type="GO" id="GO:0007283">
    <property type="term" value="P:spermatogenesis"/>
    <property type="evidence" value="ECO:0007669"/>
    <property type="project" value="TreeGrafter"/>
</dbReference>
<dbReference type="Gene3D" id="3.30.1370.10">
    <property type="entry name" value="K Homology domain, type 1"/>
    <property type="match status" value="2"/>
</dbReference>
<proteinExistence type="predicted"/>
<dbReference type="Pfam" id="PF00567">
    <property type="entry name" value="TUDOR"/>
    <property type="match status" value="1"/>
</dbReference>
<dbReference type="Pfam" id="PF00013">
    <property type="entry name" value="KH_1"/>
    <property type="match status" value="2"/>
</dbReference>
<dbReference type="FunFam" id="2.30.30.140:FF:000018">
    <property type="entry name" value="Serine/threonine-protein kinase 31"/>
    <property type="match status" value="1"/>
</dbReference>
<dbReference type="InterPro" id="IPR004088">
    <property type="entry name" value="KH_dom_type_1"/>
</dbReference>
<dbReference type="InterPro" id="IPR035437">
    <property type="entry name" value="SNase_OB-fold_sf"/>
</dbReference>
<dbReference type="PROSITE" id="PS50304">
    <property type="entry name" value="TUDOR"/>
    <property type="match status" value="1"/>
</dbReference>
<evidence type="ECO:0000313" key="4">
    <source>
        <dbReference type="EMBL" id="CAH0388599.1"/>
    </source>
</evidence>
<dbReference type="GO" id="GO:0043186">
    <property type="term" value="C:P granule"/>
    <property type="evidence" value="ECO:0007669"/>
    <property type="project" value="TreeGrafter"/>
</dbReference>
<dbReference type="SUPFAM" id="SSF54791">
    <property type="entry name" value="Eukaryotic type KH-domain (KH-domain type I)"/>
    <property type="match status" value="2"/>
</dbReference>
<dbReference type="Gene3D" id="2.30.30.140">
    <property type="match status" value="1"/>
</dbReference>
<keyword evidence="5" id="KW-1185">Reference proteome</keyword>
<dbReference type="GO" id="GO:0005739">
    <property type="term" value="C:mitochondrion"/>
    <property type="evidence" value="ECO:0007669"/>
    <property type="project" value="UniProtKB-ARBA"/>
</dbReference>
<dbReference type="PROSITE" id="PS50084">
    <property type="entry name" value="KH_TYPE_1"/>
    <property type="match status" value="2"/>
</dbReference>
<dbReference type="Proteomes" id="UP001152759">
    <property type="component" value="Chromosome 4"/>
</dbReference>
<feature type="compositionally biased region" description="Polar residues" evidence="2">
    <location>
        <begin position="219"/>
        <end position="232"/>
    </location>
</feature>
<feature type="compositionally biased region" description="Low complexity" evidence="2">
    <location>
        <begin position="466"/>
        <end position="478"/>
    </location>
</feature>
<keyword evidence="1" id="KW-0694">RNA-binding</keyword>
<dbReference type="GO" id="GO:0003723">
    <property type="term" value="F:RNA binding"/>
    <property type="evidence" value="ECO:0007669"/>
    <property type="project" value="UniProtKB-UniRule"/>
</dbReference>
<dbReference type="EMBL" id="OU963865">
    <property type="protein sequence ID" value="CAH0388599.1"/>
    <property type="molecule type" value="Genomic_DNA"/>
</dbReference>
<evidence type="ECO:0000256" key="1">
    <source>
        <dbReference type="PROSITE-ProRule" id="PRU00117"/>
    </source>
</evidence>
<organism evidence="4 5">
    <name type="scientific">Bemisia tabaci</name>
    <name type="common">Sweetpotato whitefly</name>
    <name type="synonym">Aleurodes tabaci</name>
    <dbReference type="NCBI Taxonomy" id="7038"/>
    <lineage>
        <taxon>Eukaryota</taxon>
        <taxon>Metazoa</taxon>
        <taxon>Ecdysozoa</taxon>
        <taxon>Arthropoda</taxon>
        <taxon>Hexapoda</taxon>
        <taxon>Insecta</taxon>
        <taxon>Pterygota</taxon>
        <taxon>Neoptera</taxon>
        <taxon>Paraneoptera</taxon>
        <taxon>Hemiptera</taxon>
        <taxon>Sternorrhyncha</taxon>
        <taxon>Aleyrodoidea</taxon>
        <taxon>Aleyrodidae</taxon>
        <taxon>Aleyrodinae</taxon>
        <taxon>Bemisia</taxon>
    </lineage>
</organism>
<feature type="region of interest" description="Disordered" evidence="2">
    <location>
        <begin position="455"/>
        <end position="518"/>
    </location>
</feature>
<dbReference type="InterPro" id="IPR036612">
    <property type="entry name" value="KH_dom_type_1_sf"/>
</dbReference>
<dbReference type="GO" id="GO:0030719">
    <property type="term" value="P:P granule organization"/>
    <property type="evidence" value="ECO:0007669"/>
    <property type="project" value="TreeGrafter"/>
</dbReference>
<dbReference type="InterPro" id="IPR050621">
    <property type="entry name" value="Tudor_domain_containing"/>
</dbReference>
<dbReference type="SMART" id="SM00333">
    <property type="entry name" value="TUDOR"/>
    <property type="match status" value="1"/>
</dbReference>
<reference evidence="4" key="1">
    <citation type="submission" date="2021-12" db="EMBL/GenBank/DDBJ databases">
        <authorList>
            <person name="King R."/>
        </authorList>
    </citation>
    <scope>NUCLEOTIDE SEQUENCE</scope>
</reference>
<feature type="domain" description="Tudor" evidence="3">
    <location>
        <begin position="298"/>
        <end position="363"/>
    </location>
</feature>
<dbReference type="PANTHER" id="PTHR22948:SF29">
    <property type="entry name" value="FI02030P-RELATED"/>
    <property type="match status" value="1"/>
</dbReference>
<accession>A0A9P0AC26</accession>
<dbReference type="SMART" id="SM00322">
    <property type="entry name" value="KH"/>
    <property type="match status" value="2"/>
</dbReference>
<sequence length="518" mass="58220">MSWQKTKLLLLLSATAGITVSLAYAVYILTQQKDEEDEPKLRVKTSRNVTIEVRVPKESIGIVIGRGGSTIKSIQQKSETRINFKDDENQEYRTCIIRGTPETAQLAESMILEVIKNQPLVETEEIWVPKSAIGIIIGKGGENIKAMSSMSLAKISVASSANYDTNPESKIKIQGTFEQIELAKTLIAEKVAAEAEQRQKISQNAAHRSPRNKPKHLELTNSPANTEQQNTGPLREKLISTNSDGFMQVYVSAVCNPSLFWVQMITRKSVDLDRLVDEMTEFYNVEENRASQAVDLKTLEVGLQVASRFSMDKKWYRAEIVEIVQDEYNPEDSKIEVFYVDYGNSDNHSIKDLCLLKPEFLRLTFQAIACCLDNVQPKDADTWSEEATDCFEALTYACQWKPLMARVNCYTEPSEKMTNAMPMPCIDLVDTSSKDEDIRVGLELIKQGFAVRVRPEPSDNPEIPVNSSSSLPNSNDISRNSTNRQSRGPAPQERPVIKACPAGYEDELAEDEDDFDFY</sequence>
<feature type="compositionally biased region" description="Acidic residues" evidence="2">
    <location>
        <begin position="504"/>
        <end position="518"/>
    </location>
</feature>
<dbReference type="InterPro" id="IPR002999">
    <property type="entry name" value="Tudor"/>
</dbReference>
<dbReference type="KEGG" id="btab:109044517"/>